<dbReference type="Gene3D" id="2.40.128.630">
    <property type="match status" value="1"/>
</dbReference>
<dbReference type="EMBL" id="BJMD01000001">
    <property type="protein sequence ID" value="GEB17314.1"/>
    <property type="molecule type" value="Genomic_DNA"/>
</dbReference>
<dbReference type="PANTHER" id="PTHR34512">
    <property type="entry name" value="CELL SURFACE PROTEIN"/>
    <property type="match status" value="1"/>
</dbReference>
<dbReference type="InterPro" id="IPR011047">
    <property type="entry name" value="Quinoprotein_ADH-like_sf"/>
</dbReference>
<dbReference type="Gene3D" id="2.130.10.10">
    <property type="entry name" value="YVTN repeat-like/Quinoprotein amine dehydrogenase"/>
    <property type="match status" value="1"/>
</dbReference>
<evidence type="ECO:0000259" key="1">
    <source>
        <dbReference type="Pfam" id="PF13360"/>
    </source>
</evidence>
<sequence>MEKSNISRRSVLQVGGAASLAAAIGLAAGQPASASALLGSKPKATEILDLGPAVVQFSLMSGLLVGDVLYIGSRNLEPVRIIAFHVPTGKVIGQTELSNGHSIQTLAADPSGRYLYAGVLQKSTGTLPNLFRWDLNSLGTKATAIGYIGDRDVRDISVAPNGRLYAVGGGSSTAPALWEYNPATGQVASLGIPDAGATLARAVAATDATVFFGAGSTLNGGSGASRACLYAYDTASRKFTNVTPSEILPDPSIRDLAVVGDKLVVSSAGSLENAKMAALSLANHSSYALTISEGKVAKSFAVMGDNVYFANETGLLAYSLASNTIAAVPYQGPSLGEIWGVDVLGGKLLVTSGYGFIAEIDPVTGTTKTTDLGEAGAPSDPQSVMGIAAGAGYVYVGGNGVIARRSLKDGQVTNMRAPGEAKDAIVVDGALYTGQYSGQGIWSYDPRNGKPITQVADFPKEQNRPLDVCWDDSNKLVLVVAQADTEGGGSLWTYDPRTGKKGFFVNPVDETQLVRAVASRDGVAYLGGGLPDLGGAGTVVAFDPVKGKELWRIDPGQNSGVAALAVQGKYLYGVSRKGTVFVIDLPQRKVVHQADITSVSYGFAALVTNRGAVYGVSNTHVFRFDPKTFEVATVVADIDGAWYSGSHINNDEDGYLYTMRGRNLVRINDHPRR</sequence>
<feature type="domain" description="Pyrrolo-quinoline quinone repeat" evidence="1">
    <location>
        <begin position="437"/>
        <end position="628"/>
    </location>
</feature>
<reference evidence="2 3" key="1">
    <citation type="submission" date="2019-06" db="EMBL/GenBank/DDBJ databases">
        <title>Whole genome shotgun sequence of Paenarthrobacter aurescens NBRC 12136.</title>
        <authorList>
            <person name="Hosoyama A."/>
            <person name="Uohara A."/>
            <person name="Ohji S."/>
            <person name="Ichikawa N."/>
        </authorList>
    </citation>
    <scope>NUCLEOTIDE SEQUENCE [LARGE SCALE GENOMIC DNA]</scope>
    <source>
        <strain evidence="2 3">NBRC 12136</strain>
    </source>
</reference>
<dbReference type="AlphaFoldDB" id="A0A4Y3N608"/>
<dbReference type="Proteomes" id="UP000317715">
    <property type="component" value="Unassembled WGS sequence"/>
</dbReference>
<keyword evidence="3" id="KW-1185">Reference proteome</keyword>
<dbReference type="GeneID" id="97302466"/>
<protein>
    <recommendedName>
        <fullName evidence="1">Pyrrolo-quinoline quinone repeat domain-containing protein</fullName>
    </recommendedName>
</protein>
<dbReference type="SUPFAM" id="SSF117281">
    <property type="entry name" value="Kelch motif"/>
    <property type="match status" value="1"/>
</dbReference>
<dbReference type="InterPro" id="IPR015915">
    <property type="entry name" value="Kelch-typ_b-propeller"/>
</dbReference>
<name>A0A4Y3N608_PAEAU</name>
<accession>A0A4Y3N608</accession>
<dbReference type="PROSITE" id="PS51318">
    <property type="entry name" value="TAT"/>
    <property type="match status" value="1"/>
</dbReference>
<dbReference type="SUPFAM" id="SSF50998">
    <property type="entry name" value="Quinoprotein alcohol dehydrogenase-like"/>
    <property type="match status" value="1"/>
</dbReference>
<evidence type="ECO:0000313" key="2">
    <source>
        <dbReference type="EMBL" id="GEB17314.1"/>
    </source>
</evidence>
<dbReference type="InterPro" id="IPR015943">
    <property type="entry name" value="WD40/YVTN_repeat-like_dom_sf"/>
</dbReference>
<dbReference type="OrthoDB" id="3904067at2"/>
<organism evidence="2 3">
    <name type="scientific">Paenarthrobacter aurescens</name>
    <name type="common">Arthrobacter aurescens</name>
    <dbReference type="NCBI Taxonomy" id="43663"/>
    <lineage>
        <taxon>Bacteria</taxon>
        <taxon>Bacillati</taxon>
        <taxon>Actinomycetota</taxon>
        <taxon>Actinomycetes</taxon>
        <taxon>Micrococcales</taxon>
        <taxon>Micrococcaceae</taxon>
        <taxon>Paenarthrobacter</taxon>
    </lineage>
</organism>
<dbReference type="PANTHER" id="PTHR34512:SF30">
    <property type="entry name" value="OUTER MEMBRANE PROTEIN ASSEMBLY FACTOR BAMB"/>
    <property type="match status" value="1"/>
</dbReference>
<proteinExistence type="predicted"/>
<dbReference type="RefSeq" id="WP_141280604.1">
    <property type="nucleotide sequence ID" value="NZ_BAAAWK010000001.1"/>
</dbReference>
<dbReference type="InterPro" id="IPR018391">
    <property type="entry name" value="PQQ_b-propeller_rpt"/>
</dbReference>
<evidence type="ECO:0000313" key="3">
    <source>
        <dbReference type="Proteomes" id="UP000317715"/>
    </source>
</evidence>
<comment type="caution">
    <text evidence="2">The sequence shown here is derived from an EMBL/GenBank/DDBJ whole genome shotgun (WGS) entry which is preliminary data.</text>
</comment>
<dbReference type="Gene3D" id="2.120.10.80">
    <property type="entry name" value="Kelch-type beta propeller"/>
    <property type="match status" value="1"/>
</dbReference>
<dbReference type="SUPFAM" id="SSF50969">
    <property type="entry name" value="YVTN repeat-like/Quinoprotein amine dehydrogenase"/>
    <property type="match status" value="1"/>
</dbReference>
<dbReference type="SMART" id="SM00564">
    <property type="entry name" value="PQQ"/>
    <property type="match status" value="4"/>
</dbReference>
<dbReference type="Pfam" id="PF13360">
    <property type="entry name" value="PQQ_2"/>
    <property type="match status" value="1"/>
</dbReference>
<dbReference type="InterPro" id="IPR011044">
    <property type="entry name" value="Quino_amine_DH_bsu"/>
</dbReference>
<gene>
    <name evidence="2" type="ORF">AAU01_00690</name>
</gene>
<dbReference type="InterPro" id="IPR006311">
    <property type="entry name" value="TAT_signal"/>
</dbReference>
<dbReference type="InterPro" id="IPR002372">
    <property type="entry name" value="PQQ_rpt_dom"/>
</dbReference>